<keyword evidence="1" id="KW-0472">Membrane</keyword>
<gene>
    <name evidence="3" type="ORF">GCM10007879_01070</name>
</gene>
<evidence type="ECO:0000259" key="2">
    <source>
        <dbReference type="SMART" id="SM00421"/>
    </source>
</evidence>
<dbReference type="EMBL" id="BSNI01000001">
    <property type="protein sequence ID" value="GLQ15858.1"/>
    <property type="molecule type" value="Genomic_DNA"/>
</dbReference>
<sequence length="181" mass="20066">MPAFVKSRKRSFEPSLSQPWPLYLLLAFQFVCALVFVGELATEVFGLRTTPIPYEWQELIQILASVGLISGVVVTAFYVRRSATRIETMGKQLDVATGQFESHLGEMFASWDLSQSEQSVAILAMKGFSNAEVADMRGTSVSTIKSQMNSIYKKSGLANRQQLISFLVEELLAEADARSSK</sequence>
<evidence type="ECO:0000313" key="3">
    <source>
        <dbReference type="EMBL" id="GLQ15858.1"/>
    </source>
</evidence>
<keyword evidence="1" id="KW-0812">Transmembrane</keyword>
<dbReference type="RefSeq" id="WP_284360943.1">
    <property type="nucleotide sequence ID" value="NZ_BSNI01000001.1"/>
</dbReference>
<dbReference type="PRINTS" id="PR00038">
    <property type="entry name" value="HTHLUXR"/>
</dbReference>
<name>A0ABQ5UKP8_9HYPH</name>
<keyword evidence="1" id="KW-1133">Transmembrane helix</keyword>
<dbReference type="SUPFAM" id="SSF46894">
    <property type="entry name" value="C-terminal effector domain of the bipartite response regulators"/>
    <property type="match status" value="1"/>
</dbReference>
<dbReference type="Pfam" id="PF00196">
    <property type="entry name" value="GerE"/>
    <property type="match status" value="1"/>
</dbReference>
<evidence type="ECO:0000313" key="4">
    <source>
        <dbReference type="Proteomes" id="UP001161405"/>
    </source>
</evidence>
<dbReference type="InterPro" id="IPR016032">
    <property type="entry name" value="Sig_transdc_resp-reg_C-effctor"/>
</dbReference>
<dbReference type="InterPro" id="IPR000792">
    <property type="entry name" value="Tscrpt_reg_LuxR_C"/>
</dbReference>
<feature type="domain" description="HTH luxR-type" evidence="2">
    <location>
        <begin position="110"/>
        <end position="167"/>
    </location>
</feature>
<protein>
    <recommendedName>
        <fullName evidence="2">HTH luxR-type domain-containing protein</fullName>
    </recommendedName>
</protein>
<comment type="caution">
    <text evidence="3">The sequence shown here is derived from an EMBL/GenBank/DDBJ whole genome shotgun (WGS) entry which is preliminary data.</text>
</comment>
<dbReference type="InterPro" id="IPR036388">
    <property type="entry name" value="WH-like_DNA-bd_sf"/>
</dbReference>
<proteinExistence type="predicted"/>
<feature type="transmembrane region" description="Helical" evidence="1">
    <location>
        <begin position="59"/>
        <end position="79"/>
    </location>
</feature>
<dbReference type="Proteomes" id="UP001161405">
    <property type="component" value="Unassembled WGS sequence"/>
</dbReference>
<evidence type="ECO:0000256" key="1">
    <source>
        <dbReference type="SAM" id="Phobius"/>
    </source>
</evidence>
<reference evidence="3" key="2">
    <citation type="submission" date="2023-01" db="EMBL/GenBank/DDBJ databases">
        <title>Draft genome sequence of Maritalea porphyrae strain NBRC 107169.</title>
        <authorList>
            <person name="Sun Q."/>
            <person name="Mori K."/>
        </authorList>
    </citation>
    <scope>NUCLEOTIDE SEQUENCE</scope>
    <source>
        <strain evidence="3">NBRC 107169</strain>
    </source>
</reference>
<feature type="transmembrane region" description="Helical" evidence="1">
    <location>
        <begin position="20"/>
        <end position="39"/>
    </location>
</feature>
<keyword evidence="4" id="KW-1185">Reference proteome</keyword>
<reference evidence="3" key="1">
    <citation type="journal article" date="2014" name="Int. J. Syst. Evol. Microbiol.">
        <title>Complete genome of a new Firmicutes species belonging to the dominant human colonic microbiota ('Ruminococcus bicirculans') reveals two chromosomes and a selective capacity to utilize plant glucans.</title>
        <authorList>
            <consortium name="NISC Comparative Sequencing Program"/>
            <person name="Wegmann U."/>
            <person name="Louis P."/>
            <person name="Goesmann A."/>
            <person name="Henrissat B."/>
            <person name="Duncan S.H."/>
            <person name="Flint H.J."/>
        </authorList>
    </citation>
    <scope>NUCLEOTIDE SEQUENCE</scope>
    <source>
        <strain evidence="3">NBRC 107169</strain>
    </source>
</reference>
<dbReference type="Gene3D" id="1.10.10.10">
    <property type="entry name" value="Winged helix-like DNA-binding domain superfamily/Winged helix DNA-binding domain"/>
    <property type="match status" value="1"/>
</dbReference>
<organism evidence="3 4">
    <name type="scientific">Maritalea porphyrae</name>
    <dbReference type="NCBI Taxonomy" id="880732"/>
    <lineage>
        <taxon>Bacteria</taxon>
        <taxon>Pseudomonadati</taxon>
        <taxon>Pseudomonadota</taxon>
        <taxon>Alphaproteobacteria</taxon>
        <taxon>Hyphomicrobiales</taxon>
        <taxon>Devosiaceae</taxon>
        <taxon>Maritalea</taxon>
    </lineage>
</organism>
<accession>A0ABQ5UKP8</accession>
<dbReference type="SMART" id="SM00421">
    <property type="entry name" value="HTH_LUXR"/>
    <property type="match status" value="1"/>
</dbReference>